<dbReference type="PANTHER" id="PTHR38115">
    <property type="entry name" value="LIPOCALIN-LIKE DOMAIN-CONTAINING PROTEIN"/>
    <property type="match status" value="1"/>
</dbReference>
<gene>
    <name evidence="1" type="ORF">VP1G_09785</name>
</gene>
<reference evidence="2" key="1">
    <citation type="submission" date="2014-12" db="EMBL/GenBank/DDBJ databases">
        <title>Genome Sequence of Valsa Canker Pathogens Uncovers a Specific Adaption of Colonization on Woody Bark.</title>
        <authorList>
            <person name="Yin Z."/>
            <person name="Liu H."/>
            <person name="Gao X."/>
            <person name="Li Z."/>
            <person name="Song N."/>
            <person name="Ke X."/>
            <person name="Dai Q."/>
            <person name="Wu Y."/>
            <person name="Sun Y."/>
            <person name="Xu J.-R."/>
            <person name="Kang Z.K."/>
            <person name="Wang L."/>
            <person name="Huang L."/>
        </authorList>
    </citation>
    <scope>NUCLEOTIDE SEQUENCE [LARGE SCALE GENOMIC DNA]</scope>
    <source>
        <strain evidence="2">SXYL134</strain>
    </source>
</reference>
<dbReference type="OrthoDB" id="425354at2759"/>
<keyword evidence="2" id="KW-1185">Reference proteome</keyword>
<dbReference type="PANTHER" id="PTHR38115:SF1">
    <property type="entry name" value="LIPOCALIN-LIKE DOMAIN-CONTAINING PROTEIN"/>
    <property type="match status" value="1"/>
</dbReference>
<dbReference type="Proteomes" id="UP000078576">
    <property type="component" value="Unassembled WGS sequence"/>
</dbReference>
<dbReference type="AlphaFoldDB" id="A0A194VF97"/>
<evidence type="ECO:0008006" key="3">
    <source>
        <dbReference type="Google" id="ProtNLM"/>
    </source>
</evidence>
<protein>
    <recommendedName>
        <fullName evidence="3">LCCL domain-containing protein</fullName>
    </recommendedName>
</protein>
<proteinExistence type="predicted"/>
<sequence>MAAPPEITLKNLSGKFALNKTLSDSNDPILKIQGVGWVQRKAIGAASLTLTIKQYIDDAGKTHLDMEGKPTGGPAQLEQRILDWDVESEVSHPLFGKGKARSKWVKKEEITDEYLAKGWEDGSDELILTETKLDAGSTSTLVHGFELVDGKRHYVRHVVVVKGGETANVRMVYDYAGSA</sequence>
<dbReference type="InterPro" id="IPR053037">
    <property type="entry name" value="Pericyclase_pydY-like"/>
</dbReference>
<accession>A0A194VF97</accession>
<evidence type="ECO:0000313" key="1">
    <source>
        <dbReference type="EMBL" id="KUI62675.1"/>
    </source>
</evidence>
<dbReference type="EMBL" id="KN714826">
    <property type="protein sequence ID" value="KUI62675.1"/>
    <property type="molecule type" value="Genomic_DNA"/>
</dbReference>
<evidence type="ECO:0000313" key="2">
    <source>
        <dbReference type="Proteomes" id="UP000078576"/>
    </source>
</evidence>
<organism evidence="1 2">
    <name type="scientific">Cytospora mali</name>
    <name type="common">Apple Valsa canker fungus</name>
    <name type="synonym">Valsa mali</name>
    <dbReference type="NCBI Taxonomy" id="578113"/>
    <lineage>
        <taxon>Eukaryota</taxon>
        <taxon>Fungi</taxon>
        <taxon>Dikarya</taxon>
        <taxon>Ascomycota</taxon>
        <taxon>Pezizomycotina</taxon>
        <taxon>Sordariomycetes</taxon>
        <taxon>Sordariomycetidae</taxon>
        <taxon>Diaporthales</taxon>
        <taxon>Cytosporaceae</taxon>
        <taxon>Cytospora</taxon>
    </lineage>
</organism>
<name>A0A194VF97_CYTMA</name>